<evidence type="ECO:0000313" key="2">
    <source>
        <dbReference type="Proteomes" id="UP000274772"/>
    </source>
</evidence>
<evidence type="ECO:0000313" key="1">
    <source>
        <dbReference type="EMBL" id="BBD92847.1"/>
    </source>
</evidence>
<proteinExistence type="predicted"/>
<keyword evidence="2" id="KW-1185">Reference proteome</keyword>
<evidence type="ECO:0008006" key="3">
    <source>
        <dbReference type="Google" id="ProtNLM"/>
    </source>
</evidence>
<gene>
    <name evidence="1" type="ORF">JMUB590_1790</name>
</gene>
<dbReference type="GeneID" id="58051535"/>
<sequence length="158" mass="19287">MDIKELKNIDVLLKMINSDLQTKHSYKIVCRYKESLVTIDFVLPFQWNDEFYCYEPKTINSRQDDKERVYIELNSQYQATKDISKFKFKQLLDHYKNQQTNHLMLYLLENYDFYNFDMNFSDYAYNIQSLDGKWKLPIIKLDNNLEFISLHLIEHEQN</sequence>
<organism evidence="1 2">
    <name type="scientific">Staphylococcus caprae</name>
    <dbReference type="NCBI Taxonomy" id="29380"/>
    <lineage>
        <taxon>Bacteria</taxon>
        <taxon>Bacillati</taxon>
        <taxon>Bacillota</taxon>
        <taxon>Bacilli</taxon>
        <taxon>Bacillales</taxon>
        <taxon>Staphylococcaceae</taxon>
        <taxon>Staphylococcus</taxon>
    </lineage>
</organism>
<dbReference type="Proteomes" id="UP000274772">
    <property type="component" value="Chromosome"/>
</dbReference>
<protein>
    <recommendedName>
        <fullName evidence="3">Phage protein</fullName>
    </recommendedName>
</protein>
<accession>A0ABN5W9E0</accession>
<dbReference type="EMBL" id="AP018586">
    <property type="protein sequence ID" value="BBD92847.1"/>
    <property type="molecule type" value="Genomic_DNA"/>
</dbReference>
<reference evidence="1 2" key="1">
    <citation type="submission" date="2018-05" db="EMBL/GenBank/DDBJ databases">
        <title>Complete genome sequencing of three human clinical isolates of Staphylococcus caprae reveals virulence factors similar to those of S. epidermidis and S. capitis.</title>
        <authorList>
            <person name="Watanabe S."/>
            <person name="Cui L."/>
        </authorList>
    </citation>
    <scope>NUCLEOTIDE SEQUENCE [LARGE SCALE GENOMIC DNA]</scope>
    <source>
        <strain evidence="1 2">JMUB590</strain>
    </source>
</reference>
<dbReference type="RefSeq" id="WP_002442285.1">
    <property type="nucleotide sequence ID" value="NZ_AP018586.1"/>
</dbReference>
<name>A0ABN5W9E0_9STAP</name>